<evidence type="ECO:0008006" key="9">
    <source>
        <dbReference type="Google" id="ProtNLM"/>
    </source>
</evidence>
<sequence>MKATQLSATLSTVVVTIFTLLLLYFYQNLSHYTMATCIPNNCFCEAINRDSFIKQFSNTLSSFTFVYLGFFIFFENKNQKLFQLFGLFTVAIGFGSAFFHASLSFLGQSFDLAGIYLLSSFILIYALYRKYHLSIGETIILLLAINFVLDIGLIFAPELRRYLVGVMVILGIGSEIFYARTEHPTIELKWINYAIVAILSAFVIWILDITKILCYPHSIFQGHALWHILSTFSIYFLYRYYKSETSK</sequence>
<organism evidence="8">
    <name type="scientific">uncultured Sulfurovum sp</name>
    <dbReference type="NCBI Taxonomy" id="269237"/>
    <lineage>
        <taxon>Bacteria</taxon>
        <taxon>Pseudomonadati</taxon>
        <taxon>Campylobacterota</taxon>
        <taxon>Epsilonproteobacteria</taxon>
        <taxon>Campylobacterales</taxon>
        <taxon>Sulfurovaceae</taxon>
        <taxon>Sulfurovum</taxon>
        <taxon>environmental samples</taxon>
    </lineage>
</organism>
<feature type="transmembrane region" description="Helical" evidence="7">
    <location>
        <begin position="81"/>
        <end position="99"/>
    </location>
</feature>
<comment type="cofactor">
    <cofactor evidence="6">
        <name>Zn(2+)</name>
        <dbReference type="ChEBI" id="CHEBI:29105"/>
    </cofactor>
</comment>
<feature type="transmembrane region" description="Helical" evidence="7">
    <location>
        <begin position="162"/>
        <end position="178"/>
    </location>
</feature>
<keyword evidence="4 7" id="KW-1133">Transmembrane helix</keyword>
<feature type="binding site" evidence="6">
    <location>
        <position position="100"/>
    </location>
    <ligand>
        <name>Zn(2+)</name>
        <dbReference type="ChEBI" id="CHEBI:29105"/>
        <note>catalytic</note>
    </ligand>
</feature>
<feature type="transmembrane region" description="Helical" evidence="7">
    <location>
        <begin position="139"/>
        <end position="156"/>
    </location>
</feature>
<evidence type="ECO:0000256" key="2">
    <source>
        <dbReference type="ARBA" id="ARBA00022692"/>
    </source>
</evidence>
<evidence type="ECO:0000256" key="6">
    <source>
        <dbReference type="PIRSR" id="PIRSR608901-2"/>
    </source>
</evidence>
<feature type="transmembrane region" description="Helical" evidence="7">
    <location>
        <begin position="56"/>
        <end position="74"/>
    </location>
</feature>
<proteinExistence type="predicted"/>
<accession>A0A6S6SRP5</accession>
<protein>
    <recommendedName>
        <fullName evidence="9">Ceramidase</fullName>
    </recommendedName>
</protein>
<keyword evidence="6" id="KW-0479">Metal-binding</keyword>
<keyword evidence="3" id="KW-0378">Hydrolase</keyword>
<dbReference type="InterPro" id="IPR008901">
    <property type="entry name" value="ACER"/>
</dbReference>
<evidence type="ECO:0000313" key="8">
    <source>
        <dbReference type="EMBL" id="CAA6808350.1"/>
    </source>
</evidence>
<feature type="binding site" evidence="6">
    <location>
        <position position="227"/>
    </location>
    <ligand>
        <name>Zn(2+)</name>
        <dbReference type="ChEBI" id="CHEBI:29105"/>
        <note>catalytic</note>
    </ligand>
</feature>
<dbReference type="AlphaFoldDB" id="A0A6S6SRP5"/>
<evidence type="ECO:0000256" key="7">
    <source>
        <dbReference type="SAM" id="Phobius"/>
    </source>
</evidence>
<evidence type="ECO:0000256" key="4">
    <source>
        <dbReference type="ARBA" id="ARBA00022989"/>
    </source>
</evidence>
<keyword evidence="5 7" id="KW-0472">Membrane</keyword>
<feature type="binding site" evidence="6">
    <location>
        <position position="223"/>
    </location>
    <ligand>
        <name>Zn(2+)</name>
        <dbReference type="ChEBI" id="CHEBI:29105"/>
        <note>catalytic</note>
    </ligand>
</feature>
<dbReference type="GO" id="GO:0016020">
    <property type="term" value="C:membrane"/>
    <property type="evidence" value="ECO:0007669"/>
    <property type="project" value="UniProtKB-SubCell"/>
</dbReference>
<dbReference type="GO" id="GO:0006672">
    <property type="term" value="P:ceramide metabolic process"/>
    <property type="evidence" value="ECO:0007669"/>
    <property type="project" value="InterPro"/>
</dbReference>
<keyword evidence="6" id="KW-0862">Zinc</keyword>
<keyword evidence="2 7" id="KW-0812">Transmembrane</keyword>
<reference evidence="8" key="1">
    <citation type="submission" date="2020-01" db="EMBL/GenBank/DDBJ databases">
        <authorList>
            <person name="Meier V. D."/>
            <person name="Meier V D."/>
        </authorList>
    </citation>
    <scope>NUCLEOTIDE SEQUENCE</scope>
    <source>
        <strain evidence="8">HLG_WM_MAG_03</strain>
    </source>
</reference>
<gene>
    <name evidence="8" type="ORF">HELGO_WM96419</name>
</gene>
<dbReference type="GO" id="GO:0016811">
    <property type="term" value="F:hydrolase activity, acting on carbon-nitrogen (but not peptide) bonds, in linear amides"/>
    <property type="evidence" value="ECO:0007669"/>
    <property type="project" value="InterPro"/>
</dbReference>
<evidence type="ECO:0000256" key="3">
    <source>
        <dbReference type="ARBA" id="ARBA00022801"/>
    </source>
</evidence>
<name>A0A6S6SRP5_9BACT</name>
<feature type="transmembrane region" description="Helical" evidence="7">
    <location>
        <begin position="7"/>
        <end position="26"/>
    </location>
</feature>
<dbReference type="Pfam" id="PF05875">
    <property type="entry name" value="Ceramidase"/>
    <property type="match status" value="1"/>
</dbReference>
<feature type="transmembrane region" description="Helical" evidence="7">
    <location>
        <begin position="219"/>
        <end position="238"/>
    </location>
</feature>
<dbReference type="EMBL" id="CACVAR010000173">
    <property type="protein sequence ID" value="CAA6808350.1"/>
    <property type="molecule type" value="Genomic_DNA"/>
</dbReference>
<feature type="transmembrane region" description="Helical" evidence="7">
    <location>
        <begin position="105"/>
        <end position="127"/>
    </location>
</feature>
<evidence type="ECO:0000256" key="5">
    <source>
        <dbReference type="ARBA" id="ARBA00023136"/>
    </source>
</evidence>
<evidence type="ECO:0000256" key="1">
    <source>
        <dbReference type="ARBA" id="ARBA00004141"/>
    </source>
</evidence>
<feature type="transmembrane region" description="Helical" evidence="7">
    <location>
        <begin position="190"/>
        <end position="207"/>
    </location>
</feature>
<comment type="subcellular location">
    <subcellularLocation>
        <location evidence="1">Membrane</location>
        <topology evidence="1">Multi-pass membrane protein</topology>
    </subcellularLocation>
</comment>
<dbReference type="GO" id="GO:0046872">
    <property type="term" value="F:metal ion binding"/>
    <property type="evidence" value="ECO:0007669"/>
    <property type="project" value="UniProtKB-KW"/>
</dbReference>